<organism evidence="4 5">
    <name type="scientific">Archangium gephyra</name>
    <dbReference type="NCBI Taxonomy" id="48"/>
    <lineage>
        <taxon>Bacteria</taxon>
        <taxon>Pseudomonadati</taxon>
        <taxon>Myxococcota</taxon>
        <taxon>Myxococcia</taxon>
        <taxon>Myxococcales</taxon>
        <taxon>Cystobacterineae</taxon>
        <taxon>Archangiaceae</taxon>
        <taxon>Archangium</taxon>
    </lineage>
</organism>
<dbReference type="PANTHER" id="PTHR34700">
    <property type="entry name" value="POTASSIUM BINDING PROTEIN KBP"/>
    <property type="match status" value="1"/>
</dbReference>
<reference evidence="4 5" key="1">
    <citation type="submission" date="2017-08" db="EMBL/GenBank/DDBJ databases">
        <title>Infants hospitalized years apart are colonized by the same room-sourced microbial strains.</title>
        <authorList>
            <person name="Brooks B."/>
            <person name="Olm M.R."/>
            <person name="Firek B.A."/>
            <person name="Baker R."/>
            <person name="Thomas B.C."/>
            <person name="Morowitz M.J."/>
            <person name="Banfield J.F."/>
        </authorList>
    </citation>
    <scope>NUCLEOTIDE SEQUENCE [LARGE SCALE GENOMIC DNA]</scope>
    <source>
        <strain evidence="4">S2_003_000_R2_14</strain>
    </source>
</reference>
<dbReference type="InterPro" id="IPR018392">
    <property type="entry name" value="LysM"/>
</dbReference>
<dbReference type="SUPFAM" id="SSF54106">
    <property type="entry name" value="LysM domain"/>
    <property type="match status" value="1"/>
</dbReference>
<sequence>MRKLLLTAAVSCLTIGPSAAFAQSDDDESSDDSMTEGGATVAPEPRRTTSPSTTGKASVPGAQHTVEKGDTLWDLSQKFLGSPWYWPKVWSYNPEIANPHWIYPGNEVRFYSQGEEVPTQVEVGEPETSIDEGELYDDKISVTGPIGFRPKNAQSIAVPGFVTTNEIEESGKIVGSFAENALLAYPDHIYVKFAKKAPKLGEIYVVYRSEGELTHPITLRPIGYYTMVLAEVKVIRVDKDNNATVVIHKQYDEVHRGDLIGPSGDPVIRAVAARPNERAVKDARLVADVRRYPSIVGEHQLAVMDKGGDDGVKIGNTFTFWRQHDPISQEALLQPTFIDDHVPAEDVGECVVFEVKARASICLVSRSIRDLTRGERAEIRVRPSRRASR</sequence>
<keyword evidence="2" id="KW-0732">Signal</keyword>
<accession>A0A2W5V361</accession>
<gene>
    <name evidence="4" type="ORF">DI536_20225</name>
</gene>
<feature type="region of interest" description="Disordered" evidence="1">
    <location>
        <begin position="21"/>
        <end position="63"/>
    </location>
</feature>
<evidence type="ECO:0000313" key="5">
    <source>
        <dbReference type="Proteomes" id="UP000249061"/>
    </source>
</evidence>
<evidence type="ECO:0000256" key="2">
    <source>
        <dbReference type="SAM" id="SignalP"/>
    </source>
</evidence>
<dbReference type="Gene3D" id="3.10.350.10">
    <property type="entry name" value="LysM domain"/>
    <property type="match status" value="1"/>
</dbReference>
<protein>
    <submittedName>
        <fullName evidence="4">Peptidoglycan-binding protein</fullName>
    </submittedName>
</protein>
<dbReference type="Pfam" id="PF01476">
    <property type="entry name" value="LysM"/>
    <property type="match status" value="1"/>
</dbReference>
<dbReference type="EMBL" id="QFQP01000018">
    <property type="protein sequence ID" value="PZR10164.1"/>
    <property type="molecule type" value="Genomic_DNA"/>
</dbReference>
<dbReference type="PANTHER" id="PTHR34700:SF4">
    <property type="entry name" value="PHAGE-LIKE ELEMENT PBSX PROTEIN XKDP"/>
    <property type="match status" value="1"/>
</dbReference>
<dbReference type="Proteomes" id="UP000249061">
    <property type="component" value="Unassembled WGS sequence"/>
</dbReference>
<dbReference type="AlphaFoldDB" id="A0A2W5V361"/>
<dbReference type="PROSITE" id="PS51782">
    <property type="entry name" value="LYSM"/>
    <property type="match status" value="1"/>
</dbReference>
<evidence type="ECO:0000259" key="3">
    <source>
        <dbReference type="PROSITE" id="PS51782"/>
    </source>
</evidence>
<feature type="domain" description="LysM" evidence="3">
    <location>
        <begin position="62"/>
        <end position="110"/>
    </location>
</feature>
<feature type="compositionally biased region" description="Acidic residues" evidence="1">
    <location>
        <begin position="24"/>
        <end position="34"/>
    </location>
</feature>
<feature type="signal peptide" evidence="2">
    <location>
        <begin position="1"/>
        <end position="22"/>
    </location>
</feature>
<dbReference type="InterPro" id="IPR052196">
    <property type="entry name" value="Bact_Kbp"/>
</dbReference>
<evidence type="ECO:0000313" key="4">
    <source>
        <dbReference type="EMBL" id="PZR10164.1"/>
    </source>
</evidence>
<name>A0A2W5V361_9BACT</name>
<comment type="caution">
    <text evidence="4">The sequence shown here is derived from an EMBL/GenBank/DDBJ whole genome shotgun (WGS) entry which is preliminary data.</text>
</comment>
<feature type="chain" id="PRO_5015915812" evidence="2">
    <location>
        <begin position="23"/>
        <end position="389"/>
    </location>
</feature>
<dbReference type="InterPro" id="IPR036779">
    <property type="entry name" value="LysM_dom_sf"/>
</dbReference>
<evidence type="ECO:0000256" key="1">
    <source>
        <dbReference type="SAM" id="MobiDB-lite"/>
    </source>
</evidence>
<dbReference type="CDD" id="cd00118">
    <property type="entry name" value="LysM"/>
    <property type="match status" value="1"/>
</dbReference>
<proteinExistence type="predicted"/>